<dbReference type="InterPro" id="IPR008258">
    <property type="entry name" value="Transglycosylase_SLT_dom_1"/>
</dbReference>
<comment type="similarity">
    <text evidence="1">Belongs to the virb1 family.</text>
</comment>
<evidence type="ECO:0000256" key="1">
    <source>
        <dbReference type="ARBA" id="ARBA00009387"/>
    </source>
</evidence>
<keyword evidence="4" id="KW-1185">Reference proteome</keyword>
<proteinExistence type="inferred from homology"/>
<dbReference type="SUPFAM" id="SSF53955">
    <property type="entry name" value="Lysozyme-like"/>
    <property type="match status" value="1"/>
</dbReference>
<name>A0ABV7VIN0_9PROT</name>
<organism evidence="3 4">
    <name type="scientific">Ferrovibrio xuzhouensis</name>
    <dbReference type="NCBI Taxonomy" id="1576914"/>
    <lineage>
        <taxon>Bacteria</taxon>
        <taxon>Pseudomonadati</taxon>
        <taxon>Pseudomonadota</taxon>
        <taxon>Alphaproteobacteria</taxon>
        <taxon>Rhodospirillales</taxon>
        <taxon>Rhodospirillaceae</taxon>
        <taxon>Ferrovibrio</taxon>
    </lineage>
</organism>
<dbReference type="Gene3D" id="1.10.530.10">
    <property type="match status" value="1"/>
</dbReference>
<dbReference type="Pfam" id="PF01464">
    <property type="entry name" value="SLT"/>
    <property type="match status" value="1"/>
</dbReference>
<sequence length="289" mass="31280">MAPLPPFSASMNRDDVYRVGGHQVSYELLSTLKQASSSTGVDFAYLVAQAGQESGFRPDAQASGSSARGLFQFIDSTWLQMVRDHGAKYGLTTEAQQIGTSPDGKPSVADPAMRRAILSLRDNPRIASAMAAEYARTNQQALSRDLGIQPGQTDLYLGHFLGTSGASKFLGALQDNPAQNAAALLPEAAAANRGVFYDADGRARSVGEIYAAFQRKLQNNMAGLDNLQTVVAGTTPVRNSTVASHLDEQRRMIDHAVKMMAYEALRDGMMRTSRLMRDDNERDGDKTWG</sequence>
<evidence type="ECO:0000259" key="2">
    <source>
        <dbReference type="Pfam" id="PF01464"/>
    </source>
</evidence>
<reference evidence="4" key="1">
    <citation type="journal article" date="2019" name="Int. J. Syst. Evol. Microbiol.">
        <title>The Global Catalogue of Microorganisms (GCM) 10K type strain sequencing project: providing services to taxonomists for standard genome sequencing and annotation.</title>
        <authorList>
            <consortium name="The Broad Institute Genomics Platform"/>
            <consortium name="The Broad Institute Genome Sequencing Center for Infectious Disease"/>
            <person name="Wu L."/>
            <person name="Ma J."/>
        </authorList>
    </citation>
    <scope>NUCLEOTIDE SEQUENCE [LARGE SCALE GENOMIC DNA]</scope>
    <source>
        <strain evidence="4">KCTC 42182</strain>
    </source>
</reference>
<comment type="caution">
    <text evidence="3">The sequence shown here is derived from an EMBL/GenBank/DDBJ whole genome shotgun (WGS) entry which is preliminary data.</text>
</comment>
<evidence type="ECO:0000313" key="4">
    <source>
        <dbReference type="Proteomes" id="UP001595711"/>
    </source>
</evidence>
<dbReference type="RefSeq" id="WP_379728134.1">
    <property type="nucleotide sequence ID" value="NZ_JBHRYJ010000003.1"/>
</dbReference>
<dbReference type="InterPro" id="IPR023346">
    <property type="entry name" value="Lysozyme-like_dom_sf"/>
</dbReference>
<dbReference type="Proteomes" id="UP001595711">
    <property type="component" value="Unassembled WGS sequence"/>
</dbReference>
<evidence type="ECO:0000313" key="3">
    <source>
        <dbReference type="EMBL" id="MFC3676883.1"/>
    </source>
</evidence>
<protein>
    <submittedName>
        <fullName evidence="3">Transglycosylase SLT domain-containing protein</fullName>
    </submittedName>
</protein>
<gene>
    <name evidence="3" type="ORF">ACFOOQ_15100</name>
</gene>
<dbReference type="EMBL" id="JBHRYJ010000003">
    <property type="protein sequence ID" value="MFC3676883.1"/>
    <property type="molecule type" value="Genomic_DNA"/>
</dbReference>
<accession>A0ABV7VIN0</accession>
<feature type="domain" description="Transglycosylase SLT" evidence="2">
    <location>
        <begin position="33"/>
        <end position="82"/>
    </location>
</feature>